<feature type="compositionally biased region" description="Gly residues" evidence="1">
    <location>
        <begin position="225"/>
        <end position="244"/>
    </location>
</feature>
<evidence type="ECO:0000313" key="3">
    <source>
        <dbReference type="Proteomes" id="UP000471521"/>
    </source>
</evidence>
<gene>
    <name evidence="2" type="ORF">GRX66_12520</name>
</gene>
<comment type="caution">
    <text evidence="2">The sequence shown here is derived from an EMBL/GenBank/DDBJ whole genome shotgun (WGS) entry which is preliminary data.</text>
</comment>
<protein>
    <submittedName>
        <fullName evidence="2">Uncharacterized protein</fullName>
    </submittedName>
</protein>
<feature type="compositionally biased region" description="Low complexity" evidence="1">
    <location>
        <begin position="195"/>
        <end position="205"/>
    </location>
</feature>
<feature type="region of interest" description="Disordered" evidence="1">
    <location>
        <begin position="195"/>
        <end position="300"/>
    </location>
</feature>
<accession>A0A6B0SV36</accession>
<dbReference type="EMBL" id="WUUU01000107">
    <property type="protein sequence ID" value="MXR21389.1"/>
    <property type="molecule type" value="Genomic_DNA"/>
</dbReference>
<feature type="compositionally biased region" description="Gly residues" evidence="1">
    <location>
        <begin position="260"/>
        <end position="276"/>
    </location>
</feature>
<dbReference type="OrthoDB" id="170871at2157"/>
<sequence length="377" mass="35542">MRATVVFVVALLVVGVLAPFAAASPVTDGQAASGSVAVQDDDATNETANETAPGAKLAGVAAVQGAEVEGEVEKRSFGLQVAAANSNASKASVVARQSQTLEAQLTALQERKAELEAARENGTISESRFRGEMAGLAARVSTLQQLTNATAETARGLPAAALADRGVNASSLDRIRTSARNLSGPDVAAIARDIAGPPNVSVGPPANGGGPPVGVPGGNNTTTGPGAGVGPGNGGNGPGDGTPGNGQNATTGQQNTTAGPGNGQGASGTVGNGNGPPGNETGVAGTGAGKAGNATNGNGPGAVGNGTGVAGNGTGVAGNGTGSGVAGTASTNTGTVVAATETATGPATRNVAPAAATGSFGAPVFAAWDDAATAVAL</sequence>
<name>A0A6B0SV36_9EURY</name>
<evidence type="ECO:0000256" key="1">
    <source>
        <dbReference type="SAM" id="MobiDB-lite"/>
    </source>
</evidence>
<dbReference type="Proteomes" id="UP000471521">
    <property type="component" value="Unassembled WGS sequence"/>
</dbReference>
<evidence type="ECO:0000313" key="2">
    <source>
        <dbReference type="EMBL" id="MXR21389.1"/>
    </source>
</evidence>
<dbReference type="RefSeq" id="WP_159526868.1">
    <property type="nucleotide sequence ID" value="NZ_WUUU01000107.1"/>
</dbReference>
<keyword evidence="3" id="KW-1185">Reference proteome</keyword>
<feature type="compositionally biased region" description="Gly residues" evidence="1">
    <location>
        <begin position="206"/>
        <end position="217"/>
    </location>
</feature>
<proteinExistence type="predicted"/>
<organism evidence="2 3">
    <name type="scientific">Halobacterium bonnevillei</name>
    <dbReference type="NCBI Taxonomy" id="2692200"/>
    <lineage>
        <taxon>Archaea</taxon>
        <taxon>Methanobacteriati</taxon>
        <taxon>Methanobacteriota</taxon>
        <taxon>Stenosarchaea group</taxon>
        <taxon>Halobacteria</taxon>
        <taxon>Halobacteriales</taxon>
        <taxon>Halobacteriaceae</taxon>
        <taxon>Halobacterium</taxon>
    </lineage>
</organism>
<feature type="compositionally biased region" description="Low complexity" evidence="1">
    <location>
        <begin position="245"/>
        <end position="259"/>
    </location>
</feature>
<dbReference type="AlphaFoldDB" id="A0A6B0SV36"/>
<reference evidence="2 3" key="1">
    <citation type="submission" date="2019-12" db="EMBL/GenBank/DDBJ databases">
        <title>Isolation and characterization of three novel carbon monoxide-oxidizing members of Halobacteria from salione crusts and soils.</title>
        <authorList>
            <person name="Myers M.R."/>
            <person name="King G.M."/>
        </authorList>
    </citation>
    <scope>NUCLEOTIDE SEQUENCE [LARGE SCALE GENOMIC DNA]</scope>
    <source>
        <strain evidence="2 3">PCN9</strain>
    </source>
</reference>